<accession>A0ABS5NW20</accession>
<dbReference type="Proteomes" id="UP000681027">
    <property type="component" value="Unassembled WGS sequence"/>
</dbReference>
<feature type="transmembrane region" description="Helical" evidence="7">
    <location>
        <begin position="96"/>
        <end position="115"/>
    </location>
</feature>
<gene>
    <name evidence="9" type="ORF">KHA94_17295</name>
</gene>
<reference evidence="9 10" key="1">
    <citation type="submission" date="2021-05" db="EMBL/GenBank/DDBJ databases">
        <title>Novel Bacillus species.</title>
        <authorList>
            <person name="Liu G."/>
        </authorList>
    </citation>
    <scope>NUCLEOTIDE SEQUENCE [LARGE SCALE GENOMIC DNA]</scope>
    <source>
        <strain evidence="9 10">FJAT-49705</strain>
    </source>
</reference>
<feature type="transmembrane region" description="Helical" evidence="7">
    <location>
        <begin position="246"/>
        <end position="265"/>
    </location>
</feature>
<dbReference type="InterPro" id="IPR050638">
    <property type="entry name" value="AA-Vitamin_Transporters"/>
</dbReference>
<feature type="transmembrane region" description="Helical" evidence="7">
    <location>
        <begin position="153"/>
        <end position="169"/>
    </location>
</feature>
<feature type="domain" description="EamA" evidence="8">
    <location>
        <begin position="150"/>
        <end position="286"/>
    </location>
</feature>
<organism evidence="9 10">
    <name type="scientific">Cytobacillus citreus</name>
    <dbReference type="NCBI Taxonomy" id="2833586"/>
    <lineage>
        <taxon>Bacteria</taxon>
        <taxon>Bacillati</taxon>
        <taxon>Bacillota</taxon>
        <taxon>Bacilli</taxon>
        <taxon>Bacillales</taxon>
        <taxon>Bacillaceae</taxon>
        <taxon>Cytobacillus</taxon>
    </lineage>
</organism>
<evidence type="ECO:0000313" key="10">
    <source>
        <dbReference type="Proteomes" id="UP000681027"/>
    </source>
</evidence>
<comment type="caution">
    <text evidence="9">The sequence shown here is derived from an EMBL/GenBank/DDBJ whole genome shotgun (WGS) entry which is preliminary data.</text>
</comment>
<comment type="similarity">
    <text evidence="2">Belongs to the EamA transporter family.</text>
</comment>
<feature type="transmembrane region" description="Helical" evidence="7">
    <location>
        <begin position="37"/>
        <end position="56"/>
    </location>
</feature>
<keyword evidence="6 7" id="KW-0472">Membrane</keyword>
<dbReference type="PANTHER" id="PTHR32322:SF18">
    <property type="entry name" value="S-ADENOSYLMETHIONINE_S-ADENOSYLHOMOCYSTEINE TRANSPORTER"/>
    <property type="match status" value="1"/>
</dbReference>
<feature type="transmembrane region" description="Helical" evidence="7">
    <location>
        <begin position="211"/>
        <end position="234"/>
    </location>
</feature>
<feature type="transmembrane region" description="Helical" evidence="7">
    <location>
        <begin position="181"/>
        <end position="199"/>
    </location>
</feature>
<evidence type="ECO:0000256" key="1">
    <source>
        <dbReference type="ARBA" id="ARBA00004651"/>
    </source>
</evidence>
<name>A0ABS5NW20_9BACI</name>
<evidence type="ECO:0000256" key="7">
    <source>
        <dbReference type="SAM" id="Phobius"/>
    </source>
</evidence>
<dbReference type="Pfam" id="PF00892">
    <property type="entry name" value="EamA"/>
    <property type="match status" value="2"/>
</dbReference>
<sequence length="304" mass="32851">MKHIRIYLLLIGVMVAWGVNVPILKILVSYFPPVTITSLRIFTAGLSVFIIMAALKKIRKPSLGEWKFIIIGCLLNIVGHHFFLAIGLTSTTATNGGLILGTGPLLTAILSSVFLRNMPTVIQVLGFIFGSAGVSFIVLSGEKGLSGLSIGDFYVFLSILSQALSFILISKAAKTLDPRLLTGYMLIIGSILLFFIGLWQEPNGIEGIFHAPLILWVAFFSSAIIATALGHMVYNSAIKKIGPAEASIFMNLSTFFSLIGSAVLLNEEITPVHLFGLMLIVSGVIFGSGALEELIKKRRRRGLV</sequence>
<feature type="transmembrane region" description="Helical" evidence="7">
    <location>
        <begin position="7"/>
        <end position="31"/>
    </location>
</feature>
<dbReference type="InterPro" id="IPR000620">
    <property type="entry name" value="EamA_dom"/>
</dbReference>
<evidence type="ECO:0000313" key="9">
    <source>
        <dbReference type="EMBL" id="MBS4191926.1"/>
    </source>
</evidence>
<keyword evidence="10" id="KW-1185">Reference proteome</keyword>
<feature type="transmembrane region" description="Helical" evidence="7">
    <location>
        <begin position="271"/>
        <end position="291"/>
    </location>
</feature>
<evidence type="ECO:0000256" key="4">
    <source>
        <dbReference type="ARBA" id="ARBA00022692"/>
    </source>
</evidence>
<proteinExistence type="inferred from homology"/>
<evidence type="ECO:0000259" key="8">
    <source>
        <dbReference type="Pfam" id="PF00892"/>
    </source>
</evidence>
<dbReference type="SUPFAM" id="SSF103481">
    <property type="entry name" value="Multidrug resistance efflux transporter EmrE"/>
    <property type="match status" value="2"/>
</dbReference>
<protein>
    <submittedName>
        <fullName evidence="9">DMT family transporter</fullName>
    </submittedName>
</protein>
<feature type="transmembrane region" description="Helical" evidence="7">
    <location>
        <begin position="68"/>
        <end position="90"/>
    </location>
</feature>
<dbReference type="Gene3D" id="1.10.3730.20">
    <property type="match status" value="1"/>
</dbReference>
<feature type="domain" description="EamA" evidence="8">
    <location>
        <begin position="6"/>
        <end position="138"/>
    </location>
</feature>
<dbReference type="InterPro" id="IPR037185">
    <property type="entry name" value="EmrE-like"/>
</dbReference>
<dbReference type="RefSeq" id="WP_213103390.1">
    <property type="nucleotide sequence ID" value="NZ_JAGYPM010000004.1"/>
</dbReference>
<evidence type="ECO:0000256" key="5">
    <source>
        <dbReference type="ARBA" id="ARBA00022989"/>
    </source>
</evidence>
<keyword evidence="4 7" id="KW-0812">Transmembrane</keyword>
<keyword evidence="3" id="KW-1003">Cell membrane</keyword>
<dbReference type="PANTHER" id="PTHR32322">
    <property type="entry name" value="INNER MEMBRANE TRANSPORTER"/>
    <property type="match status" value="1"/>
</dbReference>
<keyword evidence="5 7" id="KW-1133">Transmembrane helix</keyword>
<comment type="subcellular location">
    <subcellularLocation>
        <location evidence="1">Cell membrane</location>
        <topology evidence="1">Multi-pass membrane protein</topology>
    </subcellularLocation>
</comment>
<evidence type="ECO:0000256" key="2">
    <source>
        <dbReference type="ARBA" id="ARBA00007362"/>
    </source>
</evidence>
<dbReference type="EMBL" id="JAGYPM010000004">
    <property type="protein sequence ID" value="MBS4191926.1"/>
    <property type="molecule type" value="Genomic_DNA"/>
</dbReference>
<evidence type="ECO:0000256" key="3">
    <source>
        <dbReference type="ARBA" id="ARBA00022475"/>
    </source>
</evidence>
<evidence type="ECO:0000256" key="6">
    <source>
        <dbReference type="ARBA" id="ARBA00023136"/>
    </source>
</evidence>
<feature type="transmembrane region" description="Helical" evidence="7">
    <location>
        <begin position="122"/>
        <end position="141"/>
    </location>
</feature>